<dbReference type="Proteomes" id="UP000262853">
    <property type="component" value="Genome"/>
</dbReference>
<dbReference type="EMBL" id="MH669002">
    <property type="protein sequence ID" value="AXQ60900.1"/>
    <property type="molecule type" value="Genomic_DNA"/>
</dbReference>
<organism evidence="1 2">
    <name type="scientific">Mycobacterium phage Emmina</name>
    <dbReference type="NCBI Taxonomy" id="2301564"/>
    <lineage>
        <taxon>Viruses</taxon>
        <taxon>Duplodnaviria</taxon>
        <taxon>Heunggongvirae</taxon>
        <taxon>Uroviricota</taxon>
        <taxon>Caudoviricetes</taxon>
        <taxon>Kostyavirus</taxon>
        <taxon>Kostyavirus porky</taxon>
    </lineage>
</organism>
<gene>
    <name evidence="1" type="primary">96</name>
    <name evidence="1" type="ORF">SEA_EMMINA_96</name>
</gene>
<evidence type="ECO:0000313" key="2">
    <source>
        <dbReference type="Proteomes" id="UP000262853"/>
    </source>
</evidence>
<proteinExistence type="predicted"/>
<protein>
    <submittedName>
        <fullName evidence="1">Uncharacterized protein</fullName>
    </submittedName>
</protein>
<accession>A0A385DNG1</accession>
<name>A0A385DNG1_9CAUD</name>
<reference evidence="2" key="1">
    <citation type="submission" date="2018-07" db="EMBL/GenBank/DDBJ databases">
        <authorList>
            <person name="Quirk P.G."/>
            <person name="Krulwich T.A."/>
        </authorList>
    </citation>
    <scope>NUCLEOTIDE SEQUENCE [LARGE SCALE GENOMIC DNA]</scope>
</reference>
<evidence type="ECO:0000313" key="1">
    <source>
        <dbReference type="EMBL" id="AXQ60900.1"/>
    </source>
</evidence>
<sequence>MNKRMIQDLRDKLIHLLDQLLADEDIEDYCPENCYDRDDD</sequence>